<comment type="caution">
    <text evidence="6">The sequence shown here is derived from an EMBL/GenBank/DDBJ whole genome shotgun (WGS) entry which is preliminary data.</text>
</comment>
<dbReference type="RefSeq" id="WP_229161439.1">
    <property type="nucleotide sequence ID" value="NZ_JAJEWP010000004.1"/>
</dbReference>
<evidence type="ECO:0000256" key="4">
    <source>
        <dbReference type="SAM" id="MobiDB-lite"/>
    </source>
</evidence>
<evidence type="ECO:0000256" key="1">
    <source>
        <dbReference type="ARBA" id="ARBA00044945"/>
    </source>
</evidence>
<dbReference type="Pfam" id="PF13801">
    <property type="entry name" value="Metal_resist"/>
    <property type="match status" value="1"/>
</dbReference>
<dbReference type="InterPro" id="IPR052211">
    <property type="entry name" value="Cpx_auxiliary_protein"/>
</dbReference>
<evidence type="ECO:0000256" key="5">
    <source>
        <dbReference type="SAM" id="SignalP"/>
    </source>
</evidence>
<dbReference type="PANTHER" id="PTHR38102">
    <property type="entry name" value="PERIPLASMIC CHAPERONE SPY"/>
    <property type="match status" value="1"/>
</dbReference>
<comment type="similarity">
    <text evidence="1">Belongs to the ZraP family.</text>
</comment>
<organism evidence="6 7">
    <name type="scientific">Fluctibacter halophilus</name>
    <dbReference type="NCBI Taxonomy" id="226011"/>
    <lineage>
        <taxon>Bacteria</taxon>
        <taxon>Pseudomonadati</taxon>
        <taxon>Pseudomonadota</taxon>
        <taxon>Gammaproteobacteria</taxon>
        <taxon>Alteromonadales</taxon>
        <taxon>Alteromonadaceae</taxon>
        <taxon>Fluctibacter</taxon>
    </lineage>
</organism>
<dbReference type="Proteomes" id="UP001520878">
    <property type="component" value="Unassembled WGS sequence"/>
</dbReference>
<keyword evidence="7" id="KW-1185">Reference proteome</keyword>
<dbReference type="PANTHER" id="PTHR38102:SF1">
    <property type="entry name" value="PERIPLASMIC CHAPERONE SPY"/>
    <property type="match status" value="1"/>
</dbReference>
<proteinExistence type="inferred from homology"/>
<keyword evidence="5" id="KW-0732">Signal</keyword>
<dbReference type="EMBL" id="JAJEWP010000004">
    <property type="protein sequence ID" value="MCC2617364.1"/>
    <property type="molecule type" value="Genomic_DNA"/>
</dbReference>
<evidence type="ECO:0000313" key="6">
    <source>
        <dbReference type="EMBL" id="MCC2617364.1"/>
    </source>
</evidence>
<evidence type="ECO:0000313" key="7">
    <source>
        <dbReference type="Proteomes" id="UP001520878"/>
    </source>
</evidence>
<reference evidence="6 7" key="1">
    <citation type="submission" date="2021-10" db="EMBL/GenBank/DDBJ databases">
        <title>Draft genome of Aestuariibacter halophilus JC2043.</title>
        <authorList>
            <person name="Emsley S.A."/>
            <person name="Pfannmuller K.M."/>
            <person name="Ushijima B."/>
            <person name="Saw J.H."/>
            <person name="Videau P."/>
        </authorList>
    </citation>
    <scope>NUCLEOTIDE SEQUENCE [LARGE SCALE GENOMIC DNA]</scope>
    <source>
        <strain evidence="6 7">JC2043</strain>
    </source>
</reference>
<dbReference type="InterPro" id="IPR025961">
    <property type="entry name" value="Metal_resist"/>
</dbReference>
<evidence type="ECO:0000256" key="3">
    <source>
        <dbReference type="ARBA" id="ARBA00045001"/>
    </source>
</evidence>
<gene>
    <name evidence="6" type="ORF">LJ739_14020</name>
</gene>
<protein>
    <recommendedName>
        <fullName evidence="2">Signaling pathway modulator ZraP</fullName>
    </recommendedName>
    <alternativeName>
        <fullName evidence="3">Zinc resistance-associated protein</fullName>
    </alternativeName>
</protein>
<sequence length="259" mass="29480">MKPSSLFFTLSVVSSTVFSAIAFAHGPDRGEHGPLAALKQLDLSANQRADVRQLVREARADSRDSKDDMRLLREQLRDTVQTSDWDADTVTALLSQQQTLMDSIALQKAITGQQIWALLTDAQQQQWLADMPEANEPRQRDHDRLLDKLNVSDAQREALEPLLSALDQQRQSLIQARQNWHSSERALIQQDSFDQSAWTAARAQSNAVILPQLQEQLHLRQQVWQQLSSEQQDQLAQMMRRHGDKGPRGRHHSTRRDGV</sequence>
<feature type="region of interest" description="Disordered" evidence="4">
    <location>
        <begin position="230"/>
        <end position="259"/>
    </location>
</feature>
<feature type="compositionally biased region" description="Basic residues" evidence="4">
    <location>
        <begin position="239"/>
        <end position="259"/>
    </location>
</feature>
<feature type="signal peptide" evidence="5">
    <location>
        <begin position="1"/>
        <end position="24"/>
    </location>
</feature>
<accession>A0ABS8GC64</accession>
<dbReference type="Gene3D" id="1.20.120.1490">
    <property type="match status" value="2"/>
</dbReference>
<feature type="chain" id="PRO_5045407386" description="Signaling pathway modulator ZraP" evidence="5">
    <location>
        <begin position="25"/>
        <end position="259"/>
    </location>
</feature>
<evidence type="ECO:0000256" key="2">
    <source>
        <dbReference type="ARBA" id="ARBA00044983"/>
    </source>
</evidence>
<name>A0ABS8GC64_9ALTE</name>